<evidence type="ECO:0000313" key="3">
    <source>
        <dbReference type="EMBL" id="RPB03478.1"/>
    </source>
</evidence>
<evidence type="ECO:0000256" key="1">
    <source>
        <dbReference type="ARBA" id="ARBA00022737"/>
    </source>
</evidence>
<organism evidence="3 4">
    <name type="scientific">Choiromyces venosus 120613-1</name>
    <dbReference type="NCBI Taxonomy" id="1336337"/>
    <lineage>
        <taxon>Eukaryota</taxon>
        <taxon>Fungi</taxon>
        <taxon>Dikarya</taxon>
        <taxon>Ascomycota</taxon>
        <taxon>Pezizomycotina</taxon>
        <taxon>Pezizomycetes</taxon>
        <taxon>Pezizales</taxon>
        <taxon>Tuberaceae</taxon>
        <taxon>Choiromyces</taxon>
    </lineage>
</organism>
<dbReference type="InterPro" id="IPR056884">
    <property type="entry name" value="NPHP3-like_N"/>
</dbReference>
<keyword evidence="1" id="KW-0677">Repeat</keyword>
<dbReference type="AlphaFoldDB" id="A0A3N4K1T0"/>
<accession>A0A3N4K1T0</accession>
<proteinExistence type="predicted"/>
<dbReference type="Proteomes" id="UP000276215">
    <property type="component" value="Unassembled WGS sequence"/>
</dbReference>
<reference evidence="3 4" key="1">
    <citation type="journal article" date="2018" name="Nat. Ecol. Evol.">
        <title>Pezizomycetes genomes reveal the molecular basis of ectomycorrhizal truffle lifestyle.</title>
        <authorList>
            <person name="Murat C."/>
            <person name="Payen T."/>
            <person name="Noel B."/>
            <person name="Kuo A."/>
            <person name="Morin E."/>
            <person name="Chen J."/>
            <person name="Kohler A."/>
            <person name="Krizsan K."/>
            <person name="Balestrini R."/>
            <person name="Da Silva C."/>
            <person name="Montanini B."/>
            <person name="Hainaut M."/>
            <person name="Levati E."/>
            <person name="Barry K.W."/>
            <person name="Belfiori B."/>
            <person name="Cichocki N."/>
            <person name="Clum A."/>
            <person name="Dockter R.B."/>
            <person name="Fauchery L."/>
            <person name="Guy J."/>
            <person name="Iotti M."/>
            <person name="Le Tacon F."/>
            <person name="Lindquist E.A."/>
            <person name="Lipzen A."/>
            <person name="Malagnac F."/>
            <person name="Mello A."/>
            <person name="Molinier V."/>
            <person name="Miyauchi S."/>
            <person name="Poulain J."/>
            <person name="Riccioni C."/>
            <person name="Rubini A."/>
            <person name="Sitrit Y."/>
            <person name="Splivallo R."/>
            <person name="Traeger S."/>
            <person name="Wang M."/>
            <person name="Zifcakova L."/>
            <person name="Wipf D."/>
            <person name="Zambonelli A."/>
            <person name="Paolocci F."/>
            <person name="Nowrousian M."/>
            <person name="Ottonello S."/>
            <person name="Baldrian P."/>
            <person name="Spatafora J.W."/>
            <person name="Henrissat B."/>
            <person name="Nagy L.G."/>
            <person name="Aury J.M."/>
            <person name="Wincker P."/>
            <person name="Grigoriev I.V."/>
            <person name="Bonfante P."/>
            <person name="Martin F.M."/>
        </authorList>
    </citation>
    <scope>NUCLEOTIDE SEQUENCE [LARGE SCALE GENOMIC DNA]</scope>
    <source>
        <strain evidence="3 4">120613-1</strain>
    </source>
</reference>
<keyword evidence="4" id="KW-1185">Reference proteome</keyword>
<dbReference type="EMBL" id="ML120362">
    <property type="protein sequence ID" value="RPB03478.1"/>
    <property type="molecule type" value="Genomic_DNA"/>
</dbReference>
<gene>
    <name evidence="3" type="ORF">L873DRAFT_1670060</name>
</gene>
<name>A0A3N4K1T0_9PEZI</name>
<feature type="domain" description="Nephrocystin 3-like N-terminal" evidence="2">
    <location>
        <begin position="64"/>
        <end position="100"/>
    </location>
</feature>
<evidence type="ECO:0000259" key="2">
    <source>
        <dbReference type="Pfam" id="PF24883"/>
    </source>
</evidence>
<protein>
    <recommendedName>
        <fullName evidence="2">Nephrocystin 3-like N-terminal domain-containing protein</fullName>
    </recommendedName>
</protein>
<dbReference type="OrthoDB" id="1577640at2759"/>
<dbReference type="Pfam" id="PF24883">
    <property type="entry name" value="NPHP3_N"/>
    <property type="match status" value="1"/>
</dbReference>
<sequence>MNQGFNQYSLHNNSNILNTTNSNNTTINNYHTARDDQDLRILAWISPLESWRRHSDVARTRAEGVGEWVLETREFQTWRGDGGDAIIFCRGVPGAGKTFIW</sequence>
<evidence type="ECO:0000313" key="4">
    <source>
        <dbReference type="Proteomes" id="UP000276215"/>
    </source>
</evidence>